<keyword evidence="10" id="KW-0732">Signal</keyword>
<dbReference type="GO" id="GO:0020037">
    <property type="term" value="F:heme binding"/>
    <property type="evidence" value="ECO:0007669"/>
    <property type="project" value="InterPro"/>
</dbReference>
<feature type="domain" description="Cytochrome c" evidence="11">
    <location>
        <begin position="190"/>
        <end position="291"/>
    </location>
</feature>
<evidence type="ECO:0000259" key="11">
    <source>
        <dbReference type="PROSITE" id="PS51007"/>
    </source>
</evidence>
<dbReference type="GO" id="GO:0046872">
    <property type="term" value="F:metal ion binding"/>
    <property type="evidence" value="ECO:0007669"/>
    <property type="project" value="UniProtKB-KW"/>
</dbReference>
<dbReference type="Pfam" id="PF13637">
    <property type="entry name" value="Ank_4"/>
    <property type="match status" value="1"/>
</dbReference>
<dbReference type="PROSITE" id="PS50297">
    <property type="entry name" value="ANK_REP_REGION"/>
    <property type="match status" value="2"/>
</dbReference>
<dbReference type="AlphaFoldDB" id="A0A2P9ANX8"/>
<dbReference type="InterPro" id="IPR036909">
    <property type="entry name" value="Cyt_c-like_dom_sf"/>
</dbReference>
<keyword evidence="4" id="KW-0677">Repeat</keyword>
<dbReference type="Pfam" id="PF12796">
    <property type="entry name" value="Ank_2"/>
    <property type="match status" value="1"/>
</dbReference>
<evidence type="ECO:0000256" key="7">
    <source>
        <dbReference type="ARBA" id="ARBA00023043"/>
    </source>
</evidence>
<keyword evidence="5" id="KW-0249">Electron transport</keyword>
<dbReference type="SMART" id="SM00248">
    <property type="entry name" value="ANK"/>
    <property type="match status" value="5"/>
</dbReference>
<dbReference type="PANTHER" id="PTHR24171">
    <property type="entry name" value="ANKYRIN REPEAT DOMAIN-CONTAINING PROTEIN 39-RELATED"/>
    <property type="match status" value="1"/>
</dbReference>
<evidence type="ECO:0000256" key="4">
    <source>
        <dbReference type="ARBA" id="ARBA00022737"/>
    </source>
</evidence>
<gene>
    <name evidence="12" type="ORF">BQ8482_310169</name>
</gene>
<evidence type="ECO:0000256" key="10">
    <source>
        <dbReference type="SAM" id="SignalP"/>
    </source>
</evidence>
<evidence type="ECO:0000256" key="9">
    <source>
        <dbReference type="PROSITE-ProRule" id="PRU00433"/>
    </source>
</evidence>
<dbReference type="Proteomes" id="UP000245698">
    <property type="component" value="Unassembled WGS sequence"/>
</dbReference>
<feature type="chain" id="PRO_5015153630" evidence="10">
    <location>
        <begin position="21"/>
        <end position="298"/>
    </location>
</feature>
<evidence type="ECO:0000256" key="8">
    <source>
        <dbReference type="PROSITE-ProRule" id="PRU00023"/>
    </source>
</evidence>
<keyword evidence="13" id="KW-1185">Reference proteome</keyword>
<dbReference type="GO" id="GO:0009055">
    <property type="term" value="F:electron transfer activity"/>
    <property type="evidence" value="ECO:0007669"/>
    <property type="project" value="InterPro"/>
</dbReference>
<dbReference type="InterPro" id="IPR002327">
    <property type="entry name" value="Cyt_c_1A/1B"/>
</dbReference>
<protein>
    <submittedName>
        <fullName evidence="12">Cytochrome c class i</fullName>
    </submittedName>
</protein>
<evidence type="ECO:0000256" key="5">
    <source>
        <dbReference type="ARBA" id="ARBA00022982"/>
    </source>
</evidence>
<organism evidence="12 13">
    <name type="scientific">Mesorhizobium delmotii</name>
    <dbReference type="NCBI Taxonomy" id="1631247"/>
    <lineage>
        <taxon>Bacteria</taxon>
        <taxon>Pseudomonadati</taxon>
        <taxon>Pseudomonadota</taxon>
        <taxon>Alphaproteobacteria</taxon>
        <taxon>Hyphomicrobiales</taxon>
        <taxon>Phyllobacteriaceae</taxon>
        <taxon>Mesorhizobium</taxon>
    </lineage>
</organism>
<evidence type="ECO:0000256" key="2">
    <source>
        <dbReference type="ARBA" id="ARBA00022617"/>
    </source>
</evidence>
<feature type="signal peptide" evidence="10">
    <location>
        <begin position="1"/>
        <end position="20"/>
    </location>
</feature>
<accession>A0A2P9ANX8</accession>
<keyword evidence="3 9" id="KW-0479">Metal-binding</keyword>
<dbReference type="InterPro" id="IPR036770">
    <property type="entry name" value="Ankyrin_rpt-contain_sf"/>
</dbReference>
<dbReference type="PRINTS" id="PR00604">
    <property type="entry name" value="CYTCHRMECIAB"/>
</dbReference>
<evidence type="ECO:0000313" key="13">
    <source>
        <dbReference type="Proteomes" id="UP000245698"/>
    </source>
</evidence>
<feature type="repeat" description="ANK" evidence="8">
    <location>
        <begin position="115"/>
        <end position="147"/>
    </location>
</feature>
<dbReference type="InterPro" id="IPR009056">
    <property type="entry name" value="Cyt_c-like_dom"/>
</dbReference>
<evidence type="ECO:0000256" key="3">
    <source>
        <dbReference type="ARBA" id="ARBA00022723"/>
    </source>
</evidence>
<keyword evidence="6 9" id="KW-0408">Iron</keyword>
<dbReference type="PANTHER" id="PTHR24171:SF9">
    <property type="entry name" value="ANKYRIN REPEAT DOMAIN-CONTAINING PROTEIN 39"/>
    <property type="match status" value="1"/>
</dbReference>
<dbReference type="SUPFAM" id="SSF46626">
    <property type="entry name" value="Cytochrome c"/>
    <property type="match status" value="1"/>
</dbReference>
<keyword evidence="7 8" id="KW-0040">ANK repeat</keyword>
<name>A0A2P9ANX8_9HYPH</name>
<keyword evidence="2 9" id="KW-0349">Heme</keyword>
<dbReference type="PROSITE" id="PS50088">
    <property type="entry name" value="ANK_REPEAT"/>
    <property type="match status" value="3"/>
</dbReference>
<feature type="repeat" description="ANK" evidence="8">
    <location>
        <begin position="50"/>
        <end position="82"/>
    </location>
</feature>
<dbReference type="EMBL" id="FUIG01000039">
    <property type="protein sequence ID" value="SJM32848.1"/>
    <property type="molecule type" value="Genomic_DNA"/>
</dbReference>
<evidence type="ECO:0000256" key="1">
    <source>
        <dbReference type="ARBA" id="ARBA00022448"/>
    </source>
</evidence>
<sequence>MRAGMLLWICFCLIPLTSQAAAIHDAAKKGDMAAITAALDAGANVNDPDGFATPLYYAVSRQHLDAAKLLIDRGADVNAGSKIGGPPLKVAVAKNKLELITLLLAHGAAPNSAVGDQTVLHEAVRHGCLDCVKALVEAGADVNARTADSFARTPLHLARFNEYSEISDYLMAHGAALPKPAPIATNLAAAAVEKGRIYFGKNCDGCHNNEPGKGSKTGPNLWEVVGRDKASVPEFNYSKTLRDWEGAWTYEDLNTFLYDPVLTTPGVRMEISGVPDETERVNLIAYLRTLSDKPIPLP</sequence>
<dbReference type="PROSITE" id="PS51007">
    <property type="entry name" value="CYTC"/>
    <property type="match status" value="1"/>
</dbReference>
<evidence type="ECO:0000313" key="12">
    <source>
        <dbReference type="EMBL" id="SJM32848.1"/>
    </source>
</evidence>
<dbReference type="Gene3D" id="1.25.40.20">
    <property type="entry name" value="Ankyrin repeat-containing domain"/>
    <property type="match status" value="2"/>
</dbReference>
<keyword evidence="1" id="KW-0813">Transport</keyword>
<dbReference type="Gene3D" id="1.10.760.10">
    <property type="entry name" value="Cytochrome c-like domain"/>
    <property type="match status" value="1"/>
</dbReference>
<evidence type="ECO:0000256" key="6">
    <source>
        <dbReference type="ARBA" id="ARBA00023004"/>
    </source>
</evidence>
<dbReference type="InterPro" id="IPR002110">
    <property type="entry name" value="Ankyrin_rpt"/>
</dbReference>
<dbReference type="SUPFAM" id="SSF48403">
    <property type="entry name" value="Ankyrin repeat"/>
    <property type="match status" value="1"/>
</dbReference>
<proteinExistence type="predicted"/>
<feature type="repeat" description="ANK" evidence="8">
    <location>
        <begin position="18"/>
        <end position="50"/>
    </location>
</feature>
<reference evidence="13" key="1">
    <citation type="submission" date="2016-12" db="EMBL/GenBank/DDBJ databases">
        <authorList>
            <person name="Brunel B."/>
        </authorList>
    </citation>
    <scope>NUCLEOTIDE SEQUENCE [LARGE SCALE GENOMIC DNA]</scope>
</reference>